<dbReference type="InterPro" id="IPR002010">
    <property type="entry name" value="T3SS_IM_R"/>
</dbReference>
<feature type="transmembrane region" description="Helical" evidence="7">
    <location>
        <begin position="56"/>
        <end position="77"/>
    </location>
</feature>
<keyword evidence="9" id="KW-1185">Reference proteome</keyword>
<feature type="transmembrane region" description="Helical" evidence="7">
    <location>
        <begin position="230"/>
        <end position="254"/>
    </location>
</feature>
<feature type="transmembrane region" description="Helical" evidence="7">
    <location>
        <begin position="89"/>
        <end position="112"/>
    </location>
</feature>
<name>A0ABZ1C051_9FIRM</name>
<comment type="similarity">
    <text evidence="2">Belongs to the FliR/MopE/SpaR family.</text>
</comment>
<evidence type="ECO:0000313" key="8">
    <source>
        <dbReference type="EMBL" id="WRP18461.1"/>
    </source>
</evidence>
<keyword evidence="8" id="KW-0282">Flagellum</keyword>
<feature type="transmembrane region" description="Helical" evidence="7">
    <location>
        <begin position="6"/>
        <end position="25"/>
    </location>
</feature>
<dbReference type="EMBL" id="CP141615">
    <property type="protein sequence ID" value="WRP18461.1"/>
    <property type="molecule type" value="Genomic_DNA"/>
</dbReference>
<dbReference type="PRINTS" id="PR00953">
    <property type="entry name" value="TYPE3IMRPROT"/>
</dbReference>
<dbReference type="PANTHER" id="PTHR30065:SF8">
    <property type="entry name" value="FLAGELLAR BIOSYNTHETIC PROTEIN FLIR"/>
    <property type="match status" value="1"/>
</dbReference>
<evidence type="ECO:0000256" key="2">
    <source>
        <dbReference type="ARBA" id="ARBA00009772"/>
    </source>
</evidence>
<gene>
    <name evidence="8" type="ORF">U7230_05515</name>
</gene>
<keyword evidence="6 7" id="KW-0472">Membrane</keyword>
<proteinExistence type="inferred from homology"/>
<evidence type="ECO:0000256" key="3">
    <source>
        <dbReference type="ARBA" id="ARBA00022475"/>
    </source>
</evidence>
<keyword evidence="8" id="KW-0966">Cell projection</keyword>
<protein>
    <submittedName>
        <fullName evidence="8">Flagellar biosynthetic protein FliR</fullName>
    </submittedName>
</protein>
<evidence type="ECO:0000313" key="9">
    <source>
        <dbReference type="Proteomes" id="UP001332192"/>
    </source>
</evidence>
<feature type="transmembrane region" description="Helical" evidence="7">
    <location>
        <begin position="200"/>
        <end position="218"/>
    </location>
</feature>
<keyword evidence="3" id="KW-1003">Cell membrane</keyword>
<evidence type="ECO:0000256" key="5">
    <source>
        <dbReference type="ARBA" id="ARBA00022989"/>
    </source>
</evidence>
<dbReference type="Proteomes" id="UP001332192">
    <property type="component" value="Chromosome"/>
</dbReference>
<dbReference type="Pfam" id="PF01311">
    <property type="entry name" value="Bac_export_1"/>
    <property type="match status" value="1"/>
</dbReference>
<comment type="subcellular location">
    <subcellularLocation>
        <location evidence="1">Cell membrane</location>
        <topology evidence="1">Multi-pass membrane protein</topology>
    </subcellularLocation>
</comment>
<evidence type="ECO:0000256" key="4">
    <source>
        <dbReference type="ARBA" id="ARBA00022692"/>
    </source>
</evidence>
<organism evidence="8 9">
    <name type="scientific">Carboxydichorda subterranea</name>
    <dbReference type="NCBI Taxonomy" id="3109565"/>
    <lineage>
        <taxon>Bacteria</taxon>
        <taxon>Bacillati</taxon>
        <taxon>Bacillota</taxon>
        <taxon>Limnochordia</taxon>
        <taxon>Limnochordales</taxon>
        <taxon>Geochordaceae</taxon>
        <taxon>Carboxydichorda</taxon>
    </lineage>
</organism>
<sequence length="273" mass="27969">MGSVAAFVLVWVRTSTLVLIARPVFGQPGVPALARLGLSAVLAWLLLPLVPIAPEAILQGLAAPGGAAAGSGLGPAWAGWAYALAREAVVGAVMAFGINTVFAAIMLAGQLVDLPMGFSVVNVIDPTMGQEVPLIGQFQMLLATLVFFGVNGHHEMIRALAQSLRLVPPGAMAASGVLLDATLDTFAQAFLLGIRLGAPVMAALFLSDVALAVVARAVPQLNVFVVGFPVKIVLGFVAILLALPAFTGVLSGIFGKGGGMWEWVGRMVSGLTP</sequence>
<evidence type="ECO:0000256" key="6">
    <source>
        <dbReference type="ARBA" id="ARBA00023136"/>
    </source>
</evidence>
<dbReference type="RefSeq" id="WP_324717734.1">
    <property type="nucleotide sequence ID" value="NZ_CP141615.1"/>
</dbReference>
<evidence type="ECO:0000256" key="7">
    <source>
        <dbReference type="SAM" id="Phobius"/>
    </source>
</evidence>
<keyword evidence="8" id="KW-0969">Cilium</keyword>
<accession>A0ABZ1C051</accession>
<keyword evidence="5 7" id="KW-1133">Transmembrane helix</keyword>
<evidence type="ECO:0000256" key="1">
    <source>
        <dbReference type="ARBA" id="ARBA00004651"/>
    </source>
</evidence>
<keyword evidence="4 7" id="KW-0812">Transmembrane</keyword>
<dbReference type="PANTHER" id="PTHR30065">
    <property type="entry name" value="FLAGELLAR BIOSYNTHETIC PROTEIN FLIR"/>
    <property type="match status" value="1"/>
</dbReference>
<feature type="transmembrane region" description="Helical" evidence="7">
    <location>
        <begin position="32"/>
        <end position="50"/>
    </location>
</feature>
<feature type="transmembrane region" description="Helical" evidence="7">
    <location>
        <begin position="132"/>
        <end position="150"/>
    </location>
</feature>
<reference evidence="8 9" key="1">
    <citation type="journal article" date="2024" name="Front. Microbiol.">
        <title>Novel thermophilic genera Geochorda gen. nov. and Carboxydochorda gen. nov. from the deep terrestrial subsurface reveal the ecophysiological diversity in the class Limnochordia.</title>
        <authorList>
            <person name="Karnachuk O.V."/>
            <person name="Lukina A.P."/>
            <person name="Avakyan M.R."/>
            <person name="Kadnikov V.V."/>
            <person name="Begmatov S."/>
            <person name="Beletsky A.V."/>
            <person name="Vlasova K.G."/>
            <person name="Novikov A.A."/>
            <person name="Shcherbakova V.A."/>
            <person name="Mardanov A.V."/>
            <person name="Ravin N.V."/>
        </authorList>
    </citation>
    <scope>NUCLEOTIDE SEQUENCE [LARGE SCALE GENOMIC DNA]</scope>
    <source>
        <strain evidence="8 9">L945</strain>
    </source>
</reference>